<evidence type="ECO:0000256" key="4">
    <source>
        <dbReference type="ARBA" id="ARBA00023136"/>
    </source>
</evidence>
<feature type="transmembrane region" description="Helical" evidence="5">
    <location>
        <begin position="190"/>
        <end position="208"/>
    </location>
</feature>
<dbReference type="Pfam" id="PF07690">
    <property type="entry name" value="MFS_1"/>
    <property type="match status" value="1"/>
</dbReference>
<dbReference type="Pfam" id="PF00975">
    <property type="entry name" value="Thioesterase"/>
    <property type="match status" value="1"/>
</dbReference>
<dbReference type="GO" id="GO:0022857">
    <property type="term" value="F:transmembrane transporter activity"/>
    <property type="evidence" value="ECO:0007669"/>
    <property type="project" value="InterPro"/>
</dbReference>
<dbReference type="PANTHER" id="PTHR23502">
    <property type="entry name" value="MAJOR FACILITATOR SUPERFAMILY"/>
    <property type="match status" value="1"/>
</dbReference>
<feature type="transmembrane region" description="Helical" evidence="5">
    <location>
        <begin position="73"/>
        <end position="94"/>
    </location>
</feature>
<dbReference type="SUPFAM" id="SSF53474">
    <property type="entry name" value="alpha/beta-Hydrolases"/>
    <property type="match status" value="1"/>
</dbReference>
<dbReference type="Gene3D" id="1.20.1250.20">
    <property type="entry name" value="MFS general substrate transporter like domains"/>
    <property type="match status" value="1"/>
</dbReference>
<dbReference type="Gene3D" id="3.40.50.1820">
    <property type="entry name" value="alpha/beta hydrolase"/>
    <property type="match status" value="1"/>
</dbReference>
<dbReference type="GO" id="GO:0005886">
    <property type="term" value="C:plasma membrane"/>
    <property type="evidence" value="ECO:0007669"/>
    <property type="project" value="TreeGrafter"/>
</dbReference>
<dbReference type="Pfam" id="PF00550">
    <property type="entry name" value="PP-binding"/>
    <property type="match status" value="1"/>
</dbReference>
<feature type="transmembrane region" description="Helical" evidence="5">
    <location>
        <begin position="101"/>
        <end position="119"/>
    </location>
</feature>
<dbReference type="Gene3D" id="1.10.1200.10">
    <property type="entry name" value="ACP-like"/>
    <property type="match status" value="1"/>
</dbReference>
<sequence length="1407" mass="155301">MSIPIEKEVEIVDWRAADPENPIHWPNSRKWLVTVAALFTTFICMMNGTMITVAHEILDEQFNISEASFAHSYWLVTTWTLGGGLFTLVILPLMEDFGVRPAFLSMHTMFVAFIIPQALASNFATLLVSRFFAGGCVTVLACSSVNVIDNVWETEQDRLIPVGLWIVAYLCGTSVGPVLGGAILNLSWRWISYMQLIWNGVLLVLNFLTMKESRGSVLLQRRAEKLRAQGRSVYTQHELEAQHRQEYSQPKSAFTSGISLVMTSVQRPFKMLFTEYVLFFCALWSAFGLGIIYLFTQSVEQVYATLYDWTPVQAGYMQAAVVIGEIIGAGVHFLAGYLDGKSDSTSPEERLYSSVGGAVFGLTGGMLVYGWTSYSYIPWPIPAIGLALVGAGSVVTLAGSNSYIVDVYNNYAGSAIAGLALVESLTTAFLPLATLMQAKMVDAISHPIPTRDARLSMLLEKNSMISEAKEIREPDDDFSSVQNLSQLLAQASATKGGSTFYIDGKEGPQVHRESYTDLREDAMDKASLLSTIPGISTTSVILLHFDTQREIIQWFWAATLLGLLPAISTPFVQDKTWRKKHLLHLHELLEKPMILTSEGLVPSFLGIEELQLHSVKSLKEKTDTSGGYTVSMKGTEKKADDAAVLMLTSGSTGSAKAVPLGHGQLLAAMRGKRSLHNTEARDIFLNWVGLDHVASLCEIHLHALSLGSEQVHVPAPMLFLDPLQFIRLLDVHRVSYTFAPNFFLTQVRDTLIAHGSDIDADLSCLKRIISGGEANLVTTCDSLTRELRRLGMRDGVVSPGFGMTETCAGSIYAQACPSYDVARGHEFASLGTCIPGIEMRVVRLDGTGGLAATGEVGELQLFGDVLFSGYFNNPTATRDAFTPSGWFITGDWGWLDENGHLNLAGRGKDTVNINGVKWNAAEIEAAIEEEHIPGILPSFTAVFSCRDPGSPTEEIAIVYCPTFAVDELKARVETDVAVSKVIALLTGRNPRHSMPLFERTPDMSSLGKISRTRIRDAFNNGEYSAMEADHIRAIRNYRQAVWRPVTTDTEKNIQRILVELLGIHADDIGVDTSIFDLGITSFNLILLRAMIEGVADSSIELPISILMTRPAVGDIAASVDQLLSQPPEYNPVVPLHTKGSQTPLFLIHPGSGDILVFIALATQFPNRPVYALRTRGYNINETVFSIMQEAAQTYVFHIRKTQPQGPYAVAGYSLGSTLAFEVGKLLEAQGQEVRFLASIDYPPHISQYVRGLNWVDVLFHISFFLELIDQEIMDRAMTHLHMHPMSCQAALEYVLSISDQQRVRSLALTPRVLSRICDIGENFRVQGETYEPVGSVAHLDVFVADPPGYAAADRRDWVENKLGRWRDFVRSDVEFYECPGIHARMLNPEMIPGFAKRFKLAMKRRGV</sequence>
<dbReference type="Proteomes" id="UP001194746">
    <property type="component" value="Unassembled WGS sequence"/>
</dbReference>
<dbReference type="Gene3D" id="3.40.50.12780">
    <property type="entry name" value="N-terminal domain of ligase-like"/>
    <property type="match status" value="1"/>
</dbReference>
<evidence type="ECO:0000259" key="7">
    <source>
        <dbReference type="PROSITE" id="PS50850"/>
    </source>
</evidence>
<feature type="transmembrane region" description="Helical" evidence="5">
    <location>
        <begin position="131"/>
        <end position="152"/>
    </location>
</feature>
<feature type="transmembrane region" description="Helical" evidence="5">
    <location>
        <begin position="276"/>
        <end position="296"/>
    </location>
</feature>
<dbReference type="Gene3D" id="3.30.300.30">
    <property type="match status" value="1"/>
</dbReference>
<dbReference type="InterPro" id="IPR000873">
    <property type="entry name" value="AMP-dep_synth/lig_dom"/>
</dbReference>
<dbReference type="InterPro" id="IPR011701">
    <property type="entry name" value="MFS"/>
</dbReference>
<protein>
    <recommendedName>
        <fullName evidence="10">Carrier domain-containing protein</fullName>
    </recommendedName>
</protein>
<keyword evidence="9" id="KW-1185">Reference proteome</keyword>
<feature type="domain" description="Carrier" evidence="6">
    <location>
        <begin position="1044"/>
        <end position="1123"/>
    </location>
</feature>
<gene>
    <name evidence="8" type="ORF">FE257_007144</name>
</gene>
<organism evidence="8 9">
    <name type="scientific">Aspergillus nanangensis</name>
    <dbReference type="NCBI Taxonomy" id="2582783"/>
    <lineage>
        <taxon>Eukaryota</taxon>
        <taxon>Fungi</taxon>
        <taxon>Dikarya</taxon>
        <taxon>Ascomycota</taxon>
        <taxon>Pezizomycotina</taxon>
        <taxon>Eurotiomycetes</taxon>
        <taxon>Eurotiomycetidae</taxon>
        <taxon>Eurotiales</taxon>
        <taxon>Aspergillaceae</taxon>
        <taxon>Aspergillus</taxon>
        <taxon>Aspergillus subgen. Circumdati</taxon>
    </lineage>
</organism>
<dbReference type="InterPro" id="IPR042099">
    <property type="entry name" value="ANL_N_sf"/>
</dbReference>
<dbReference type="InterPro" id="IPR036736">
    <property type="entry name" value="ACP-like_sf"/>
</dbReference>
<comment type="caution">
    <text evidence="8">The sequence shown here is derived from an EMBL/GenBank/DDBJ whole genome shotgun (WGS) entry which is preliminary data.</text>
</comment>
<evidence type="ECO:0000256" key="2">
    <source>
        <dbReference type="ARBA" id="ARBA00022692"/>
    </source>
</evidence>
<keyword evidence="2 5" id="KW-0812">Transmembrane</keyword>
<evidence type="ECO:0000313" key="9">
    <source>
        <dbReference type="Proteomes" id="UP001194746"/>
    </source>
</evidence>
<dbReference type="PROSITE" id="PS00455">
    <property type="entry name" value="AMP_BINDING"/>
    <property type="match status" value="1"/>
</dbReference>
<reference evidence="8" key="1">
    <citation type="journal article" date="2019" name="Beilstein J. Org. Chem.">
        <title>Nanangenines: drimane sesquiterpenoids as the dominant metabolite cohort of a novel Australian fungus, Aspergillus nanangensis.</title>
        <authorList>
            <person name="Lacey H.J."/>
            <person name="Gilchrist C.L.M."/>
            <person name="Crombie A."/>
            <person name="Kalaitzis J.A."/>
            <person name="Vuong D."/>
            <person name="Rutledge P.J."/>
            <person name="Turner P."/>
            <person name="Pitt J.I."/>
            <person name="Lacey E."/>
            <person name="Chooi Y.H."/>
            <person name="Piggott A.M."/>
        </authorList>
    </citation>
    <scope>NUCLEOTIDE SEQUENCE</scope>
    <source>
        <strain evidence="8">MST-FP2251</strain>
    </source>
</reference>
<proteinExistence type="predicted"/>
<feature type="transmembrane region" description="Helical" evidence="5">
    <location>
        <begin position="377"/>
        <end position="398"/>
    </location>
</feature>
<evidence type="ECO:0000256" key="3">
    <source>
        <dbReference type="ARBA" id="ARBA00022989"/>
    </source>
</evidence>
<dbReference type="PROSITE" id="PS50850">
    <property type="entry name" value="MFS"/>
    <property type="match status" value="1"/>
</dbReference>
<dbReference type="SUPFAM" id="SSF56801">
    <property type="entry name" value="Acetyl-CoA synthetase-like"/>
    <property type="match status" value="1"/>
</dbReference>
<dbReference type="PANTHER" id="PTHR23502:SF52">
    <property type="entry name" value="MULTIDRUG TRANSPORTER, PUTATIVE (AFU_ORTHOLOGUE AFUA_2G17730)-RELATED"/>
    <property type="match status" value="1"/>
</dbReference>
<dbReference type="InterPro" id="IPR001031">
    <property type="entry name" value="Thioesterase"/>
</dbReference>
<accession>A0AAD4CNB0</accession>
<evidence type="ECO:0000313" key="8">
    <source>
        <dbReference type="EMBL" id="KAF9889636.1"/>
    </source>
</evidence>
<evidence type="ECO:0000256" key="5">
    <source>
        <dbReference type="SAM" id="Phobius"/>
    </source>
</evidence>
<feature type="transmembrane region" description="Helical" evidence="5">
    <location>
        <begin position="350"/>
        <end position="371"/>
    </location>
</feature>
<feature type="transmembrane region" description="Helical" evidence="5">
    <location>
        <begin position="316"/>
        <end position="338"/>
    </location>
</feature>
<dbReference type="EMBL" id="VCAU01000034">
    <property type="protein sequence ID" value="KAF9889636.1"/>
    <property type="molecule type" value="Genomic_DNA"/>
</dbReference>
<dbReference type="SUPFAM" id="SSF47336">
    <property type="entry name" value="ACP-like"/>
    <property type="match status" value="1"/>
</dbReference>
<dbReference type="PROSITE" id="PS50075">
    <property type="entry name" value="CARRIER"/>
    <property type="match status" value="1"/>
</dbReference>
<evidence type="ECO:0000259" key="6">
    <source>
        <dbReference type="PROSITE" id="PS50075"/>
    </source>
</evidence>
<comment type="subcellular location">
    <subcellularLocation>
        <location evidence="1">Membrane</location>
        <topology evidence="1">Multi-pass membrane protein</topology>
    </subcellularLocation>
</comment>
<feature type="transmembrane region" description="Helical" evidence="5">
    <location>
        <begin position="31"/>
        <end position="53"/>
    </location>
</feature>
<name>A0AAD4CNB0_ASPNN</name>
<feature type="transmembrane region" description="Helical" evidence="5">
    <location>
        <begin position="164"/>
        <end position="184"/>
    </location>
</feature>
<evidence type="ECO:0000256" key="1">
    <source>
        <dbReference type="ARBA" id="ARBA00004141"/>
    </source>
</evidence>
<dbReference type="GO" id="GO:0044281">
    <property type="term" value="P:small molecule metabolic process"/>
    <property type="evidence" value="ECO:0007669"/>
    <property type="project" value="UniProtKB-ARBA"/>
</dbReference>
<dbReference type="InterPro" id="IPR045851">
    <property type="entry name" value="AMP-bd_C_sf"/>
</dbReference>
<dbReference type="InterPro" id="IPR029058">
    <property type="entry name" value="AB_hydrolase_fold"/>
</dbReference>
<dbReference type="Pfam" id="PF00501">
    <property type="entry name" value="AMP-binding"/>
    <property type="match status" value="1"/>
</dbReference>
<keyword evidence="3 5" id="KW-1133">Transmembrane helix</keyword>
<evidence type="ECO:0008006" key="10">
    <source>
        <dbReference type="Google" id="ProtNLM"/>
    </source>
</evidence>
<dbReference type="InterPro" id="IPR020846">
    <property type="entry name" value="MFS_dom"/>
</dbReference>
<feature type="domain" description="Major facilitator superfamily (MFS) profile" evidence="7">
    <location>
        <begin position="33"/>
        <end position="451"/>
    </location>
</feature>
<dbReference type="InterPro" id="IPR036259">
    <property type="entry name" value="MFS_trans_sf"/>
</dbReference>
<dbReference type="InterPro" id="IPR009081">
    <property type="entry name" value="PP-bd_ACP"/>
</dbReference>
<reference evidence="8" key="2">
    <citation type="submission" date="2020-02" db="EMBL/GenBank/DDBJ databases">
        <authorList>
            <person name="Gilchrist C.L.M."/>
            <person name="Chooi Y.-H."/>
        </authorList>
    </citation>
    <scope>NUCLEOTIDE SEQUENCE</scope>
    <source>
        <strain evidence="8">MST-FP2251</strain>
    </source>
</reference>
<dbReference type="InterPro" id="IPR020845">
    <property type="entry name" value="AMP-binding_CS"/>
</dbReference>
<dbReference type="SUPFAM" id="SSF103473">
    <property type="entry name" value="MFS general substrate transporter"/>
    <property type="match status" value="1"/>
</dbReference>
<keyword evidence="4 5" id="KW-0472">Membrane</keyword>